<feature type="compositionally biased region" description="Low complexity" evidence="1">
    <location>
        <begin position="99"/>
        <end position="109"/>
    </location>
</feature>
<dbReference type="InterPro" id="IPR058517">
    <property type="entry name" value="DUF8204"/>
</dbReference>
<protein>
    <recommendedName>
        <fullName evidence="2">DUF8204 domain-containing protein</fullName>
    </recommendedName>
</protein>
<dbReference type="STRING" id="105231.A0A1Y1IC84"/>
<dbReference type="OMA" id="VIDEYEM"/>
<gene>
    <name evidence="3" type="ORF">KFL_002820110</name>
</gene>
<accession>A0A1Y1IC84</accession>
<dbReference type="OrthoDB" id="510712at2759"/>
<evidence type="ECO:0000259" key="2">
    <source>
        <dbReference type="Pfam" id="PF26631"/>
    </source>
</evidence>
<name>A0A1Y1IC84_KLENI</name>
<keyword evidence="4" id="KW-1185">Reference proteome</keyword>
<dbReference type="EMBL" id="DF237231">
    <property type="protein sequence ID" value="GAQ86316.1"/>
    <property type="molecule type" value="Genomic_DNA"/>
</dbReference>
<proteinExistence type="predicted"/>
<dbReference type="PANTHER" id="PTHR34566">
    <property type="entry name" value="ALTERED INHERITANCE OF MITOCHONDRIA PROTEIN"/>
    <property type="match status" value="1"/>
</dbReference>
<evidence type="ECO:0000313" key="4">
    <source>
        <dbReference type="Proteomes" id="UP000054558"/>
    </source>
</evidence>
<reference evidence="3 4" key="1">
    <citation type="journal article" date="2014" name="Nat. Commun.">
        <title>Klebsormidium flaccidum genome reveals primary factors for plant terrestrial adaptation.</title>
        <authorList>
            <person name="Hori K."/>
            <person name="Maruyama F."/>
            <person name="Fujisawa T."/>
            <person name="Togashi T."/>
            <person name="Yamamoto N."/>
            <person name="Seo M."/>
            <person name="Sato S."/>
            <person name="Yamada T."/>
            <person name="Mori H."/>
            <person name="Tajima N."/>
            <person name="Moriyama T."/>
            <person name="Ikeuchi M."/>
            <person name="Watanabe M."/>
            <person name="Wada H."/>
            <person name="Kobayashi K."/>
            <person name="Saito M."/>
            <person name="Masuda T."/>
            <person name="Sasaki-Sekimoto Y."/>
            <person name="Mashiguchi K."/>
            <person name="Awai K."/>
            <person name="Shimojima M."/>
            <person name="Masuda S."/>
            <person name="Iwai M."/>
            <person name="Nobusawa T."/>
            <person name="Narise T."/>
            <person name="Kondo S."/>
            <person name="Saito H."/>
            <person name="Sato R."/>
            <person name="Murakawa M."/>
            <person name="Ihara Y."/>
            <person name="Oshima-Yamada Y."/>
            <person name="Ohtaka K."/>
            <person name="Satoh M."/>
            <person name="Sonobe K."/>
            <person name="Ishii M."/>
            <person name="Ohtani R."/>
            <person name="Kanamori-Sato M."/>
            <person name="Honoki R."/>
            <person name="Miyazaki D."/>
            <person name="Mochizuki H."/>
            <person name="Umetsu J."/>
            <person name="Higashi K."/>
            <person name="Shibata D."/>
            <person name="Kamiya Y."/>
            <person name="Sato N."/>
            <person name="Nakamura Y."/>
            <person name="Tabata S."/>
            <person name="Ida S."/>
            <person name="Kurokawa K."/>
            <person name="Ohta H."/>
        </authorList>
    </citation>
    <scope>NUCLEOTIDE SEQUENCE [LARGE SCALE GENOMIC DNA]</scope>
    <source>
        <strain evidence="3 4">NIES-2285</strain>
    </source>
</reference>
<evidence type="ECO:0000256" key="1">
    <source>
        <dbReference type="SAM" id="MobiDB-lite"/>
    </source>
</evidence>
<dbReference type="PANTHER" id="PTHR34566:SF2">
    <property type="entry name" value="ALTERED INHERITANCE OF MITOCHONDRIA PROTEIN"/>
    <property type="match status" value="1"/>
</dbReference>
<organism evidence="3 4">
    <name type="scientific">Klebsormidium nitens</name>
    <name type="common">Green alga</name>
    <name type="synonym">Ulothrix nitens</name>
    <dbReference type="NCBI Taxonomy" id="105231"/>
    <lineage>
        <taxon>Eukaryota</taxon>
        <taxon>Viridiplantae</taxon>
        <taxon>Streptophyta</taxon>
        <taxon>Klebsormidiophyceae</taxon>
        <taxon>Klebsormidiales</taxon>
        <taxon>Klebsormidiaceae</taxon>
        <taxon>Klebsormidium</taxon>
    </lineage>
</organism>
<evidence type="ECO:0000313" key="3">
    <source>
        <dbReference type="EMBL" id="GAQ86316.1"/>
    </source>
</evidence>
<feature type="region of interest" description="Disordered" evidence="1">
    <location>
        <begin position="95"/>
        <end position="133"/>
    </location>
</feature>
<dbReference type="Pfam" id="PF26631">
    <property type="entry name" value="DUF8204"/>
    <property type="match status" value="1"/>
</dbReference>
<dbReference type="Proteomes" id="UP000054558">
    <property type="component" value="Unassembled WGS sequence"/>
</dbReference>
<dbReference type="AlphaFoldDB" id="A0A1Y1IC84"/>
<feature type="domain" description="DUF8204" evidence="2">
    <location>
        <begin position="6"/>
        <end position="90"/>
    </location>
</feature>
<sequence length="176" mass="19162">MHPLPAKSCKGCLYYSNMRAARGGKPFCLGLSRKEEAQELRGPEAGKERQARQEFKYACVGYSVWEDGTSASGPDAGAQMPAVLCMGLEFIATKDAQEATSPSTPSASTQGDPRKESPFPTPRPTTPFPAEDFRLRFQRSAGRLAEHTFNNLQKIGTTVKESVSSMLSQDKGRPKS</sequence>